<proteinExistence type="predicted"/>
<reference evidence="1" key="2">
    <citation type="journal article" date="2015" name="Fish Shellfish Immunol.">
        <title>Early steps in the European eel (Anguilla anguilla)-Vibrio vulnificus interaction in the gills: Role of the RtxA13 toxin.</title>
        <authorList>
            <person name="Callol A."/>
            <person name="Pajuelo D."/>
            <person name="Ebbesson L."/>
            <person name="Teles M."/>
            <person name="MacKenzie S."/>
            <person name="Amaro C."/>
        </authorList>
    </citation>
    <scope>NUCLEOTIDE SEQUENCE</scope>
</reference>
<protein>
    <submittedName>
        <fullName evidence="1">Uncharacterized protein</fullName>
    </submittedName>
</protein>
<dbReference type="AlphaFoldDB" id="A0A0E9X1I0"/>
<accession>A0A0E9X1I0</accession>
<name>A0A0E9X1I0_ANGAN</name>
<organism evidence="1">
    <name type="scientific">Anguilla anguilla</name>
    <name type="common">European freshwater eel</name>
    <name type="synonym">Muraena anguilla</name>
    <dbReference type="NCBI Taxonomy" id="7936"/>
    <lineage>
        <taxon>Eukaryota</taxon>
        <taxon>Metazoa</taxon>
        <taxon>Chordata</taxon>
        <taxon>Craniata</taxon>
        <taxon>Vertebrata</taxon>
        <taxon>Euteleostomi</taxon>
        <taxon>Actinopterygii</taxon>
        <taxon>Neopterygii</taxon>
        <taxon>Teleostei</taxon>
        <taxon>Anguilliformes</taxon>
        <taxon>Anguillidae</taxon>
        <taxon>Anguilla</taxon>
    </lineage>
</organism>
<evidence type="ECO:0000313" key="1">
    <source>
        <dbReference type="EMBL" id="JAH95563.1"/>
    </source>
</evidence>
<reference evidence="1" key="1">
    <citation type="submission" date="2014-11" db="EMBL/GenBank/DDBJ databases">
        <authorList>
            <person name="Amaro Gonzalez C."/>
        </authorList>
    </citation>
    <scope>NUCLEOTIDE SEQUENCE</scope>
</reference>
<dbReference type="EMBL" id="GBXM01013014">
    <property type="protein sequence ID" value="JAH95563.1"/>
    <property type="molecule type" value="Transcribed_RNA"/>
</dbReference>
<sequence>MVTVSSRLLTSLPVLSDNLLAHRAVCLQAKNFLWSLKGFQHNLQFTGVHVVLM</sequence>